<dbReference type="RefSeq" id="WP_232423178.1">
    <property type="nucleotide sequence ID" value="NZ_CAPH01000005.1"/>
</dbReference>
<accession>A0ABY5V0B4</accession>
<proteinExistence type="predicted"/>
<dbReference type="EMBL" id="CP102294">
    <property type="protein sequence ID" value="UWN57657.1"/>
    <property type="molecule type" value="Genomic_DNA"/>
</dbReference>
<dbReference type="Proteomes" id="UP001059295">
    <property type="component" value="Chromosome"/>
</dbReference>
<name>A0ABY5V0B4_9BACT</name>
<keyword evidence="2" id="KW-1185">Reference proteome</keyword>
<reference evidence="1" key="1">
    <citation type="journal article" date="2022" name="Cell">
        <title>Design, construction, and in vivo augmentation of a complex gut microbiome.</title>
        <authorList>
            <person name="Cheng A.G."/>
            <person name="Ho P.Y."/>
            <person name="Aranda-Diaz A."/>
            <person name="Jain S."/>
            <person name="Yu F.B."/>
            <person name="Meng X."/>
            <person name="Wang M."/>
            <person name="Iakiviak M."/>
            <person name="Nagashima K."/>
            <person name="Zhao A."/>
            <person name="Murugkar P."/>
            <person name="Patil A."/>
            <person name="Atabakhsh K."/>
            <person name="Weakley A."/>
            <person name="Yan J."/>
            <person name="Brumbaugh A.R."/>
            <person name="Higginbottom S."/>
            <person name="Dimas A."/>
            <person name="Shiver A.L."/>
            <person name="Deutschbauer A."/>
            <person name="Neff N."/>
            <person name="Sonnenburg J.L."/>
            <person name="Huang K.C."/>
            <person name="Fischbach M.A."/>
        </authorList>
    </citation>
    <scope>NUCLEOTIDE SEQUENCE</scope>
    <source>
        <strain evidence="1">AP11</strain>
    </source>
</reference>
<protein>
    <recommendedName>
        <fullName evidence="3">PEGA domain-containing protein</fullName>
    </recommendedName>
</protein>
<evidence type="ECO:0000313" key="1">
    <source>
        <dbReference type="EMBL" id="UWN57657.1"/>
    </source>
</evidence>
<evidence type="ECO:0008006" key="3">
    <source>
        <dbReference type="Google" id="ProtNLM"/>
    </source>
</evidence>
<evidence type="ECO:0000313" key="2">
    <source>
        <dbReference type="Proteomes" id="UP001059295"/>
    </source>
</evidence>
<dbReference type="GeneID" id="82890557"/>
<organism evidence="1 2">
    <name type="scientific">Alistipes ihumii AP11</name>
    <dbReference type="NCBI Taxonomy" id="1211813"/>
    <lineage>
        <taxon>Bacteria</taxon>
        <taxon>Pseudomonadati</taxon>
        <taxon>Bacteroidota</taxon>
        <taxon>Bacteroidia</taxon>
        <taxon>Bacteroidales</taxon>
        <taxon>Rikenellaceae</taxon>
        <taxon>Alistipes</taxon>
    </lineage>
</organism>
<gene>
    <name evidence="1" type="ORF">NQ491_02445</name>
</gene>
<sequence length="90" mass="10164">MTIDGKKHQVNAFPYETRVKRGFTDTEVKVESEGYDPVRFTIFKTFNAVSVINLFDLLGWGIDAATGAMKKPDQRAYEIMFAKPKANATE</sequence>